<dbReference type="STRING" id="933944.AN215_16055"/>
<gene>
    <name evidence="2" type="ORF">AN215_16055</name>
</gene>
<dbReference type="InterPro" id="IPR014710">
    <property type="entry name" value="RmlC-like_jellyroll"/>
</dbReference>
<name>A0A1E7JJL0_9ACTN</name>
<keyword evidence="3" id="KW-1185">Reference proteome</keyword>
<feature type="region of interest" description="Disordered" evidence="1">
    <location>
        <begin position="218"/>
        <end position="238"/>
    </location>
</feature>
<dbReference type="Proteomes" id="UP000176087">
    <property type="component" value="Unassembled WGS sequence"/>
</dbReference>
<evidence type="ECO:0000313" key="2">
    <source>
        <dbReference type="EMBL" id="OEU87815.1"/>
    </source>
</evidence>
<dbReference type="OrthoDB" id="623300at2"/>
<dbReference type="Gene3D" id="2.60.120.10">
    <property type="entry name" value="Jelly Rolls"/>
    <property type="match status" value="1"/>
</dbReference>
<dbReference type="SUPFAM" id="SSF51182">
    <property type="entry name" value="RmlC-like cupins"/>
    <property type="match status" value="1"/>
</dbReference>
<sequence>MDAQLPGGIGLSHISAYDWEAADGVCGGSPHIHLACTEAYVVTAGEGSVQTLTVEDGFTETPLEPGVIAWFTPGTVHRMTRGREEDGSGGGLRVTVLMQNSGLPEAGDAVFTFPPEVLADPEAYAAASGLPAKEGPEADRAARERRDLAVEGYLRLRDALKDGDAEPLHAFHRAAARLVAPRLAAWQPRWRDGALAAAERTGRHLAALADGDPSHLAAARARSAEPTRRGGYGMCGRRDEYELPGTTLPYHGE</sequence>
<dbReference type="RefSeq" id="WP_070013664.1">
    <property type="nucleotide sequence ID" value="NZ_LJGS01000044.1"/>
</dbReference>
<reference evidence="2 3" key="1">
    <citation type="journal article" date="2016" name="Front. Microbiol.">
        <title>Comparative Genomics Analysis of Streptomyces Species Reveals Their Adaptation to the Marine Environment and Their Diversity at the Genomic Level.</title>
        <authorList>
            <person name="Tian X."/>
            <person name="Zhang Z."/>
            <person name="Yang T."/>
            <person name="Chen M."/>
            <person name="Li J."/>
            <person name="Chen F."/>
            <person name="Yang J."/>
            <person name="Li W."/>
            <person name="Zhang B."/>
            <person name="Zhang Z."/>
            <person name="Wu J."/>
            <person name="Zhang C."/>
            <person name="Long L."/>
            <person name="Xiao J."/>
        </authorList>
    </citation>
    <scope>NUCLEOTIDE SEQUENCE [LARGE SCALE GENOMIC DNA]</scope>
    <source>
        <strain evidence="2 3">SCSIO 10390</strain>
    </source>
</reference>
<dbReference type="EMBL" id="LJGT01000040">
    <property type="protein sequence ID" value="OEU87815.1"/>
    <property type="molecule type" value="Genomic_DNA"/>
</dbReference>
<evidence type="ECO:0000256" key="1">
    <source>
        <dbReference type="SAM" id="MobiDB-lite"/>
    </source>
</evidence>
<comment type="caution">
    <text evidence="2">The sequence shown here is derived from an EMBL/GenBank/DDBJ whole genome shotgun (WGS) entry which is preliminary data.</text>
</comment>
<proteinExistence type="predicted"/>
<dbReference type="PATRIC" id="fig|933944.5.peg.1251"/>
<protein>
    <submittedName>
        <fullName evidence="2">Cupin</fullName>
    </submittedName>
</protein>
<dbReference type="AlphaFoldDB" id="A0A1E7JJL0"/>
<accession>A0A1E7JJL0</accession>
<evidence type="ECO:0000313" key="3">
    <source>
        <dbReference type="Proteomes" id="UP000176087"/>
    </source>
</evidence>
<organism evidence="2 3">
    <name type="scientific">Streptomyces abyssalis</name>
    <dbReference type="NCBI Taxonomy" id="933944"/>
    <lineage>
        <taxon>Bacteria</taxon>
        <taxon>Bacillati</taxon>
        <taxon>Actinomycetota</taxon>
        <taxon>Actinomycetes</taxon>
        <taxon>Kitasatosporales</taxon>
        <taxon>Streptomycetaceae</taxon>
        <taxon>Streptomyces</taxon>
    </lineage>
</organism>
<dbReference type="InterPro" id="IPR011051">
    <property type="entry name" value="RmlC_Cupin_sf"/>
</dbReference>